<accession>A0A1Y2GZA4</accession>
<comment type="caution">
    <text evidence="1">The sequence shown here is derived from an EMBL/GenBank/DDBJ whole genome shotgun (WGS) entry which is preliminary data.</text>
</comment>
<dbReference type="GO" id="GO:0003676">
    <property type="term" value="F:nucleic acid binding"/>
    <property type="evidence" value="ECO:0007669"/>
    <property type="project" value="InterPro"/>
</dbReference>
<evidence type="ECO:0000313" key="1">
    <source>
        <dbReference type="EMBL" id="ORZ27640.1"/>
    </source>
</evidence>
<dbReference type="EMBL" id="MCFF01000003">
    <property type="protein sequence ID" value="ORZ27640.1"/>
    <property type="molecule type" value="Genomic_DNA"/>
</dbReference>
<protein>
    <recommendedName>
        <fullName evidence="3">RRM domain-containing protein</fullName>
    </recommendedName>
</protein>
<proteinExistence type="predicted"/>
<dbReference type="AlphaFoldDB" id="A0A1Y2GZA4"/>
<dbReference type="InParanoid" id="A0A1Y2GZA4"/>
<dbReference type="RefSeq" id="XP_021885343.1">
    <property type="nucleotide sequence ID" value="XM_022026285.1"/>
</dbReference>
<reference evidence="1 2" key="1">
    <citation type="submission" date="2016-07" db="EMBL/GenBank/DDBJ databases">
        <title>Pervasive Adenine N6-methylation of Active Genes in Fungi.</title>
        <authorList>
            <consortium name="DOE Joint Genome Institute"/>
            <person name="Mondo S.J."/>
            <person name="Dannebaum R.O."/>
            <person name="Kuo R.C."/>
            <person name="Labutti K."/>
            <person name="Haridas S."/>
            <person name="Kuo A."/>
            <person name="Salamov A."/>
            <person name="Ahrendt S.R."/>
            <person name="Lipzen A."/>
            <person name="Sullivan W."/>
            <person name="Andreopoulos W.B."/>
            <person name="Clum A."/>
            <person name="Lindquist E."/>
            <person name="Daum C."/>
            <person name="Ramamoorthy G.K."/>
            <person name="Gryganskyi A."/>
            <person name="Culley D."/>
            <person name="Magnuson J.K."/>
            <person name="James T.Y."/>
            <person name="O'Malley M.A."/>
            <person name="Stajich J.E."/>
            <person name="Spatafora J.W."/>
            <person name="Visel A."/>
            <person name="Grigoriev I.V."/>
        </authorList>
    </citation>
    <scope>NUCLEOTIDE SEQUENCE [LARGE SCALE GENOMIC DNA]</scope>
    <source>
        <strain evidence="1 2">NRRL 3116</strain>
    </source>
</reference>
<dbReference type="GeneID" id="33568128"/>
<evidence type="ECO:0008006" key="3">
    <source>
        <dbReference type="Google" id="ProtNLM"/>
    </source>
</evidence>
<keyword evidence="2" id="KW-1185">Reference proteome</keyword>
<sequence length="173" mass="20280">MPDDIKRMAVAENTIADIIYHRNMFMEFQNRVTVVFRSATDAVEFITQKYGKFLCGHKLNMTMLDPYNPKDKHYIPPQLPTQPLSGQLVLVSGLPAATRPDNLRTEFRRFHLMDTTEAALIPVPSKRMASTCQYLVRLSSRSEAYRFVRTYHNTHFQFKEFRRRCLLRATVIY</sequence>
<evidence type="ECO:0000313" key="2">
    <source>
        <dbReference type="Proteomes" id="UP000193648"/>
    </source>
</evidence>
<gene>
    <name evidence="1" type="ORF">BCR41DRAFT_367251</name>
</gene>
<dbReference type="InterPro" id="IPR035979">
    <property type="entry name" value="RBD_domain_sf"/>
</dbReference>
<organism evidence="1 2">
    <name type="scientific">Lobosporangium transversale</name>
    <dbReference type="NCBI Taxonomy" id="64571"/>
    <lineage>
        <taxon>Eukaryota</taxon>
        <taxon>Fungi</taxon>
        <taxon>Fungi incertae sedis</taxon>
        <taxon>Mucoromycota</taxon>
        <taxon>Mortierellomycotina</taxon>
        <taxon>Mortierellomycetes</taxon>
        <taxon>Mortierellales</taxon>
        <taxon>Mortierellaceae</taxon>
        <taxon>Lobosporangium</taxon>
    </lineage>
</organism>
<dbReference type="Proteomes" id="UP000193648">
    <property type="component" value="Unassembled WGS sequence"/>
</dbReference>
<name>A0A1Y2GZA4_9FUNG</name>
<dbReference type="SUPFAM" id="SSF54928">
    <property type="entry name" value="RNA-binding domain, RBD"/>
    <property type="match status" value="1"/>
</dbReference>
<dbReference type="OrthoDB" id="5541797at2759"/>